<dbReference type="EC" id="7.1.1.-" evidence="2"/>
<name>A0A7G7VJR3_9FIRM</name>
<reference evidence="3 4" key="1">
    <citation type="submission" date="2020-07" db="EMBL/GenBank/DDBJ databases">
        <title>Complete genome and description of Selenomonas timonensis sp. nov., a new bacterium isolated from a gingivitis subject.</title>
        <authorList>
            <person name="Antezack A."/>
        </authorList>
    </citation>
    <scope>NUCLEOTIDE SEQUENCE [LARGE SCALE GENOMIC DNA]</scope>
    <source>
        <strain evidence="3 4">Marseille-Q3039</strain>
    </source>
</reference>
<evidence type="ECO:0000256" key="1">
    <source>
        <dbReference type="ARBA" id="ARBA00005698"/>
    </source>
</evidence>
<sequence>MSIIFYFLAAVTIIGALGVVLSPNVVHSALFLVLSFIGVAAIYFYIGAEFLGAVQLMVYSGAVAVLIVMAIMLTRRDSMAQSNPSQKLFRRVVTGLLAGGFFFLIGLGIVLSPLPGGELGASTGAQEIARLMLGTYILPFEIVAVLLLVAMVGALVLARGGDTA</sequence>
<feature type="transmembrane region" description="Helical" evidence="2">
    <location>
        <begin position="93"/>
        <end position="116"/>
    </location>
</feature>
<feature type="transmembrane region" description="Helical" evidence="2">
    <location>
        <begin position="136"/>
        <end position="158"/>
    </location>
</feature>
<dbReference type="PANTHER" id="PTHR33269:SF17">
    <property type="entry name" value="NADH-UBIQUINONE OXIDOREDUCTASE CHAIN 6"/>
    <property type="match status" value="1"/>
</dbReference>
<keyword evidence="4" id="KW-1185">Reference proteome</keyword>
<organism evidence="3 4">
    <name type="scientific">Selenomonas timonae</name>
    <dbReference type="NCBI Taxonomy" id="2754044"/>
    <lineage>
        <taxon>Bacteria</taxon>
        <taxon>Bacillati</taxon>
        <taxon>Bacillota</taxon>
        <taxon>Negativicutes</taxon>
        <taxon>Selenomonadales</taxon>
        <taxon>Selenomonadaceae</taxon>
        <taxon>Selenomonas</taxon>
    </lineage>
</organism>
<protein>
    <recommendedName>
        <fullName evidence="2">NADH-quinone oxidoreductase subunit J</fullName>
        <ecNumber evidence="2">7.1.1.-</ecNumber>
    </recommendedName>
</protein>
<comment type="subcellular location">
    <subcellularLocation>
        <location evidence="2">Cell membrane</location>
        <topology evidence="2">Multi-pass membrane protein</topology>
    </subcellularLocation>
</comment>
<comment type="catalytic activity">
    <reaction evidence="2">
        <text>a quinone + NADH + 5 H(+)(in) = a quinol + NAD(+) + 4 H(+)(out)</text>
        <dbReference type="Rhea" id="RHEA:57888"/>
        <dbReference type="ChEBI" id="CHEBI:15378"/>
        <dbReference type="ChEBI" id="CHEBI:24646"/>
        <dbReference type="ChEBI" id="CHEBI:57540"/>
        <dbReference type="ChEBI" id="CHEBI:57945"/>
        <dbReference type="ChEBI" id="CHEBI:132124"/>
    </reaction>
</comment>
<dbReference type="Gene3D" id="1.20.120.1200">
    <property type="entry name" value="NADH-ubiquinone/plastoquinone oxidoreductase chain 6, subunit NuoJ"/>
    <property type="match status" value="1"/>
</dbReference>
<keyword evidence="2" id="KW-0472">Membrane</keyword>
<dbReference type="EMBL" id="CP060204">
    <property type="protein sequence ID" value="QNH54356.1"/>
    <property type="molecule type" value="Genomic_DNA"/>
</dbReference>
<feature type="transmembrane region" description="Helical" evidence="2">
    <location>
        <begin position="6"/>
        <end position="22"/>
    </location>
</feature>
<comment type="function">
    <text evidence="2">NDH-1 shuttles electrons from NADH, via FMN and iron-sulfur (Fe-S) centers, to quinones in the respiratory chain. Couples the redox reaction to proton translocation (for every two electrons transferred, four hydrogen ions are translocated across the cytoplasmic membrane), and thus conserves the redox energy in a proton gradient.</text>
</comment>
<dbReference type="GO" id="GO:0048038">
    <property type="term" value="F:quinone binding"/>
    <property type="evidence" value="ECO:0007669"/>
    <property type="project" value="UniProtKB-UniRule"/>
</dbReference>
<feature type="transmembrane region" description="Helical" evidence="2">
    <location>
        <begin position="52"/>
        <end position="73"/>
    </location>
</feature>
<dbReference type="Proteomes" id="UP000515480">
    <property type="component" value="Chromosome"/>
</dbReference>
<dbReference type="InterPro" id="IPR042106">
    <property type="entry name" value="Nuo/plastoQ_OxRdtase_6_NuoJ"/>
</dbReference>
<dbReference type="Pfam" id="PF00499">
    <property type="entry name" value="Oxidored_q3"/>
    <property type="match status" value="1"/>
</dbReference>
<dbReference type="GO" id="GO:0008137">
    <property type="term" value="F:NADH dehydrogenase (ubiquinone) activity"/>
    <property type="evidence" value="ECO:0007669"/>
    <property type="project" value="UniProtKB-UniRule"/>
</dbReference>
<dbReference type="AlphaFoldDB" id="A0A7G7VJR3"/>
<gene>
    <name evidence="3" type="ORF">H1B31_11040</name>
</gene>
<keyword evidence="2" id="KW-1133">Transmembrane helix</keyword>
<evidence type="ECO:0000313" key="3">
    <source>
        <dbReference type="EMBL" id="QNH54356.1"/>
    </source>
</evidence>
<comment type="similarity">
    <text evidence="1 2">Belongs to the complex I subunit 6 family.</text>
</comment>
<dbReference type="KEGG" id="stim:H1B31_11040"/>
<evidence type="ECO:0000256" key="2">
    <source>
        <dbReference type="RuleBase" id="RU004429"/>
    </source>
</evidence>
<feature type="transmembrane region" description="Helical" evidence="2">
    <location>
        <begin position="29"/>
        <end position="46"/>
    </location>
</feature>
<dbReference type="RefSeq" id="WP_185980356.1">
    <property type="nucleotide sequence ID" value="NZ_CP060204.1"/>
</dbReference>
<keyword evidence="2" id="KW-0874">Quinone</keyword>
<proteinExistence type="inferred from homology"/>
<dbReference type="PANTHER" id="PTHR33269">
    <property type="entry name" value="NADH-UBIQUINONE OXIDOREDUCTASE CHAIN 6"/>
    <property type="match status" value="1"/>
</dbReference>
<dbReference type="InterPro" id="IPR001457">
    <property type="entry name" value="NADH_UbQ/plastoQ_OxRdtase_su6"/>
</dbReference>
<accession>A0A7G7VJR3</accession>
<keyword evidence="2" id="KW-0812">Transmembrane</keyword>
<evidence type="ECO:0000313" key="4">
    <source>
        <dbReference type="Proteomes" id="UP000515480"/>
    </source>
</evidence>
<keyword evidence="2" id="KW-1003">Cell membrane</keyword>
<keyword evidence="2" id="KW-0520">NAD</keyword>
<dbReference type="GO" id="GO:0005886">
    <property type="term" value="C:plasma membrane"/>
    <property type="evidence" value="ECO:0007669"/>
    <property type="project" value="UniProtKB-SubCell"/>
</dbReference>